<evidence type="ECO:0000256" key="1">
    <source>
        <dbReference type="SAM" id="SignalP"/>
    </source>
</evidence>
<evidence type="ECO:0000313" key="4">
    <source>
        <dbReference type="Proteomes" id="UP000280368"/>
    </source>
</evidence>
<dbReference type="InterPro" id="IPR006121">
    <property type="entry name" value="HMA_dom"/>
</dbReference>
<dbReference type="RefSeq" id="WP_121924108.1">
    <property type="nucleotide sequence ID" value="NZ_CBCSGA010000002.1"/>
</dbReference>
<protein>
    <submittedName>
        <fullName evidence="3">Copper chaperone CopZ</fullName>
    </submittedName>
</protein>
<evidence type="ECO:0000259" key="2">
    <source>
        <dbReference type="PROSITE" id="PS50846"/>
    </source>
</evidence>
<feature type="domain" description="HMA" evidence="2">
    <location>
        <begin position="24"/>
        <end position="92"/>
    </location>
</feature>
<dbReference type="AlphaFoldDB" id="A0A3L9ZYM0"/>
<feature type="signal peptide" evidence="1">
    <location>
        <begin position="1"/>
        <end position="19"/>
    </location>
</feature>
<name>A0A3L9ZYM0_9FLAO</name>
<feature type="chain" id="PRO_5018059055" evidence="1">
    <location>
        <begin position="20"/>
        <end position="113"/>
    </location>
</feature>
<dbReference type="PROSITE" id="PS50846">
    <property type="entry name" value="HMA_2"/>
    <property type="match status" value="1"/>
</dbReference>
<reference evidence="3 4" key="1">
    <citation type="submission" date="2018-10" db="EMBL/GenBank/DDBJ databases">
        <title>Genomic Encyclopedia of Archaeal and Bacterial Type Strains, Phase II (KMG-II): from individual species to whole genera.</title>
        <authorList>
            <person name="Goeker M."/>
        </authorList>
    </citation>
    <scope>NUCLEOTIDE SEQUENCE [LARGE SCALE GENOMIC DNA]</scope>
    <source>
        <strain evidence="3 4">DSM 19727</strain>
    </source>
</reference>
<organism evidence="3 4">
    <name type="scientific">Flavobacterium weaverense</name>
    <dbReference type="NCBI Taxonomy" id="271156"/>
    <lineage>
        <taxon>Bacteria</taxon>
        <taxon>Pseudomonadati</taxon>
        <taxon>Bacteroidota</taxon>
        <taxon>Flavobacteriia</taxon>
        <taxon>Flavobacteriales</taxon>
        <taxon>Flavobacteriaceae</taxon>
        <taxon>Flavobacterium</taxon>
    </lineage>
</organism>
<dbReference type="Gene3D" id="3.30.70.100">
    <property type="match status" value="1"/>
</dbReference>
<accession>A0A3L9ZYM0</accession>
<dbReference type="InterPro" id="IPR036163">
    <property type="entry name" value="HMA_dom_sf"/>
</dbReference>
<gene>
    <name evidence="3" type="ORF">BC961_0342</name>
</gene>
<dbReference type="SUPFAM" id="SSF55008">
    <property type="entry name" value="HMA, heavy metal-associated domain"/>
    <property type="match status" value="1"/>
</dbReference>
<proteinExistence type="predicted"/>
<evidence type="ECO:0000313" key="3">
    <source>
        <dbReference type="EMBL" id="RMA77981.1"/>
    </source>
</evidence>
<sequence>MKNLIVVLLVLLAGFSAQAQEKKNKNAKYVTEVNGNCEDCQKRIQKAAYTVPGVKSASWNIETHELSLIINEQKTTALAVKKAIANIGHDTDEVKASNEVYENLHECCKYLRD</sequence>
<keyword evidence="1" id="KW-0732">Signal</keyword>
<dbReference type="Proteomes" id="UP000280368">
    <property type="component" value="Unassembled WGS sequence"/>
</dbReference>
<dbReference type="OrthoDB" id="5513217at2"/>
<keyword evidence="4" id="KW-1185">Reference proteome</keyword>
<dbReference type="GO" id="GO:0046872">
    <property type="term" value="F:metal ion binding"/>
    <property type="evidence" value="ECO:0007669"/>
    <property type="project" value="InterPro"/>
</dbReference>
<comment type="caution">
    <text evidence="3">The sequence shown here is derived from an EMBL/GenBank/DDBJ whole genome shotgun (WGS) entry which is preliminary data.</text>
</comment>
<dbReference type="Pfam" id="PF00403">
    <property type="entry name" value="HMA"/>
    <property type="match status" value="1"/>
</dbReference>
<dbReference type="EMBL" id="REFH01000007">
    <property type="protein sequence ID" value="RMA77981.1"/>
    <property type="molecule type" value="Genomic_DNA"/>
</dbReference>